<gene>
    <name evidence="4" type="primary">Aste57867_11889</name>
    <name evidence="3" type="ORF">As57867_011844</name>
    <name evidence="4" type="ORF">ASTE57867_11889</name>
</gene>
<dbReference type="PANTHER" id="PTHR24171">
    <property type="entry name" value="ANKYRIN REPEAT DOMAIN-CONTAINING PROTEIN 39-RELATED"/>
    <property type="match status" value="1"/>
</dbReference>
<evidence type="ECO:0000256" key="2">
    <source>
        <dbReference type="ARBA" id="ARBA00023043"/>
    </source>
</evidence>
<dbReference type="InterPro" id="IPR002110">
    <property type="entry name" value="Ankyrin_rpt"/>
</dbReference>
<dbReference type="SUPFAM" id="SSF48403">
    <property type="entry name" value="Ankyrin repeat"/>
    <property type="match status" value="1"/>
</dbReference>
<reference evidence="4 5" key="1">
    <citation type="submission" date="2019-03" db="EMBL/GenBank/DDBJ databases">
        <authorList>
            <person name="Gaulin E."/>
            <person name="Dumas B."/>
        </authorList>
    </citation>
    <scope>NUCLEOTIDE SEQUENCE [LARGE SCALE GENOMIC DNA]</scope>
    <source>
        <strain evidence="4">CBS 568.67</strain>
    </source>
</reference>
<dbReference type="InterPro" id="IPR036770">
    <property type="entry name" value="Ankyrin_rpt-contain_sf"/>
</dbReference>
<proteinExistence type="predicted"/>
<evidence type="ECO:0000313" key="4">
    <source>
        <dbReference type="EMBL" id="VFT88744.1"/>
    </source>
</evidence>
<dbReference type="SMART" id="SM00248">
    <property type="entry name" value="ANK"/>
    <property type="match status" value="2"/>
</dbReference>
<evidence type="ECO:0000256" key="1">
    <source>
        <dbReference type="ARBA" id="ARBA00022737"/>
    </source>
</evidence>
<dbReference type="AlphaFoldDB" id="A0A485KUM4"/>
<dbReference type="EMBL" id="CAADRA010005341">
    <property type="protein sequence ID" value="VFT88744.1"/>
    <property type="molecule type" value="Genomic_DNA"/>
</dbReference>
<dbReference type="Gene3D" id="1.25.40.20">
    <property type="entry name" value="Ankyrin repeat-containing domain"/>
    <property type="match status" value="1"/>
</dbReference>
<organism evidence="4 5">
    <name type="scientific">Aphanomyces stellatus</name>
    <dbReference type="NCBI Taxonomy" id="120398"/>
    <lineage>
        <taxon>Eukaryota</taxon>
        <taxon>Sar</taxon>
        <taxon>Stramenopiles</taxon>
        <taxon>Oomycota</taxon>
        <taxon>Saprolegniomycetes</taxon>
        <taxon>Saprolegniales</taxon>
        <taxon>Verrucalvaceae</taxon>
        <taxon>Aphanomyces</taxon>
    </lineage>
</organism>
<dbReference type="Proteomes" id="UP000332933">
    <property type="component" value="Unassembled WGS sequence"/>
</dbReference>
<reference evidence="3" key="2">
    <citation type="submission" date="2019-06" db="EMBL/GenBank/DDBJ databases">
        <title>Genomics analysis of Aphanomyces spp. identifies a new class of oomycete effector associated with host adaptation.</title>
        <authorList>
            <person name="Gaulin E."/>
        </authorList>
    </citation>
    <scope>NUCLEOTIDE SEQUENCE</scope>
    <source>
        <strain evidence="3">CBS 578.67</strain>
    </source>
</reference>
<evidence type="ECO:0000313" key="5">
    <source>
        <dbReference type="Proteomes" id="UP000332933"/>
    </source>
</evidence>
<dbReference type="OrthoDB" id="20872at2759"/>
<keyword evidence="2" id="KW-0040">ANK repeat</keyword>
<evidence type="ECO:0000313" key="3">
    <source>
        <dbReference type="EMBL" id="KAF0697409.1"/>
    </source>
</evidence>
<accession>A0A485KUM4</accession>
<dbReference type="Pfam" id="PF12796">
    <property type="entry name" value="Ank_2"/>
    <property type="match status" value="1"/>
</dbReference>
<name>A0A485KUM4_9STRA</name>
<protein>
    <submittedName>
        <fullName evidence="4">Aste57867_11889 protein</fullName>
    </submittedName>
</protein>
<dbReference type="EMBL" id="VJMH01005320">
    <property type="protein sequence ID" value="KAF0697409.1"/>
    <property type="molecule type" value="Genomic_DNA"/>
</dbReference>
<keyword evidence="5" id="KW-1185">Reference proteome</keyword>
<sequence length="300" mass="33126">MGCINSRLKYEEKSAALGEISSFVHRAIDGKLDALAKDVKKNPKVLHATDRFGMTALHWVCYAGKMESVMWLCDAGAVPTQTDNNQRNALHHACRRGRLRVVEYLIRQRGMNINTPRQWRYSAAQSRYGILDDTFDESHSLPVLAPSAPVVLFLLQEGADKTLPNGYGRSSIVEVKIKLGKMKLEATTIPSVAEDHEIEDEAAVMPKPVGKIMTFRHMSGAAAPVADSTTAVLPFSSESRADETLHALTPAQAKTLASVWETLTGYDFLEALFELHDRVLAQDQDAIALFHALVVLHVHV</sequence>
<keyword evidence="1" id="KW-0677">Repeat</keyword>